<dbReference type="Gene3D" id="1.10.510.10">
    <property type="entry name" value="Transferase(Phosphotransferase) domain 1"/>
    <property type="match status" value="1"/>
</dbReference>
<dbReference type="GO" id="GO:0004672">
    <property type="term" value="F:protein kinase activity"/>
    <property type="evidence" value="ECO:0007669"/>
    <property type="project" value="InterPro"/>
</dbReference>
<comment type="caution">
    <text evidence="2">The sequence shown here is derived from an EMBL/GenBank/DDBJ whole genome shotgun (WGS) entry which is preliminary data.</text>
</comment>
<protein>
    <recommendedName>
        <fullName evidence="1">Protein kinase domain-containing protein</fullName>
    </recommendedName>
</protein>
<dbReference type="PANTHER" id="PTHR37542:SF3">
    <property type="entry name" value="PRION-INHIBITION AND PROPAGATION HELO DOMAIN-CONTAINING PROTEIN"/>
    <property type="match status" value="1"/>
</dbReference>
<name>A0A4Z0Y5E8_9PEZI</name>
<dbReference type="AlphaFoldDB" id="A0A4Z0Y5E8"/>
<dbReference type="PANTHER" id="PTHR37542">
    <property type="entry name" value="HELO DOMAIN-CONTAINING PROTEIN-RELATED"/>
    <property type="match status" value="1"/>
</dbReference>
<evidence type="ECO:0000313" key="2">
    <source>
        <dbReference type="EMBL" id="TGJ79014.1"/>
    </source>
</evidence>
<gene>
    <name evidence="2" type="ORF">E0Z10_g9758</name>
</gene>
<dbReference type="InterPro" id="IPR000719">
    <property type="entry name" value="Prot_kinase_dom"/>
</dbReference>
<dbReference type="Pfam" id="PF14479">
    <property type="entry name" value="HeLo"/>
    <property type="match status" value="1"/>
</dbReference>
<dbReference type="InterPro" id="IPR011009">
    <property type="entry name" value="Kinase-like_dom_sf"/>
</dbReference>
<dbReference type="GO" id="GO:0005524">
    <property type="term" value="F:ATP binding"/>
    <property type="evidence" value="ECO:0007669"/>
    <property type="project" value="InterPro"/>
</dbReference>
<sequence>MEIAAAALQFTSMAVQAFRGCVIAIELFSTAHHMGADADLFHTGLEFEKYRLIAWAGRVGILGDNEKQTINWQLAGIILRQLESLLTSANVLRDRYSLNVSEEEIQAMSESQATDAPSSGVAKLISRLKPTLHTTTSKIISENNSAAHKFRWAARDRGKLKELLKQITGFINKLEFLLDSTERQQEKEKYDRLLREVISLTTTTTEAGQIKDLFEGGPSPFKAINAAAYMKQVRLVLGVDKREDEVTAKLIGNVIGIKLPKLSILGRSLKPWKNAELHAGSLEFATYHNQQVLVQWKIVGSAQWERYTKQMKCLAVFLISLSDKSFRSLSCLGYYPLETQGRHGIIYSLPDDKGDWDFKSLKSLISTQLFVSLKRRLELMRAIANTVLQLHTAGWLHKSLRSENIIFIAPRGSDGDAFLNSEPYIIGYDYARSDTKDSANAFTELPDTDLETDLYRHPQARGLNRETFQKRFDMYAMACIFIELAMWKPLVDVFSLYVTKGLEDIISIAQASNEIIELPSLEELFQNDDAAKALAYQSGETVFEVVRTSFSAEKAKEGDEGLLQDQTDIVNRLEWCRV</sequence>
<dbReference type="SUPFAM" id="SSF56112">
    <property type="entry name" value="Protein kinase-like (PK-like)"/>
    <property type="match status" value="1"/>
</dbReference>
<dbReference type="InterPro" id="IPR038305">
    <property type="entry name" value="HeLo_sf"/>
</dbReference>
<evidence type="ECO:0000259" key="1">
    <source>
        <dbReference type="PROSITE" id="PS50011"/>
    </source>
</evidence>
<evidence type="ECO:0000313" key="3">
    <source>
        <dbReference type="Proteomes" id="UP000297716"/>
    </source>
</evidence>
<dbReference type="OrthoDB" id="1911848at2759"/>
<accession>A0A4Z0Y5E8</accession>
<proteinExistence type="predicted"/>
<dbReference type="PROSITE" id="PS50011">
    <property type="entry name" value="PROTEIN_KINASE_DOM"/>
    <property type="match status" value="1"/>
</dbReference>
<reference evidence="2 3" key="1">
    <citation type="submission" date="2019-03" db="EMBL/GenBank/DDBJ databases">
        <title>Draft genome sequence of Xylaria hypoxylon DSM 108379, a ubiquitous saprotrophic-parasitic fungi on hardwood.</title>
        <authorList>
            <person name="Buettner E."/>
            <person name="Leonhardt S."/>
            <person name="Gebauer A.M."/>
            <person name="Liers C."/>
            <person name="Hofrichter M."/>
            <person name="Kellner H."/>
        </authorList>
    </citation>
    <scope>NUCLEOTIDE SEQUENCE [LARGE SCALE GENOMIC DNA]</scope>
    <source>
        <strain evidence="2 3">DSM 108379</strain>
    </source>
</reference>
<dbReference type="InterPro" id="IPR029498">
    <property type="entry name" value="HeLo_dom"/>
</dbReference>
<organism evidence="2 3">
    <name type="scientific">Xylaria hypoxylon</name>
    <dbReference type="NCBI Taxonomy" id="37992"/>
    <lineage>
        <taxon>Eukaryota</taxon>
        <taxon>Fungi</taxon>
        <taxon>Dikarya</taxon>
        <taxon>Ascomycota</taxon>
        <taxon>Pezizomycotina</taxon>
        <taxon>Sordariomycetes</taxon>
        <taxon>Xylariomycetidae</taxon>
        <taxon>Xylariales</taxon>
        <taxon>Xylariaceae</taxon>
        <taxon>Xylaria</taxon>
    </lineage>
</organism>
<dbReference type="Proteomes" id="UP000297716">
    <property type="component" value="Unassembled WGS sequence"/>
</dbReference>
<dbReference type="Gene3D" id="1.20.120.1020">
    <property type="entry name" value="Prion-inhibition and propagation, HeLo domain"/>
    <property type="match status" value="1"/>
</dbReference>
<dbReference type="EMBL" id="SKBN01000324">
    <property type="protein sequence ID" value="TGJ79014.1"/>
    <property type="molecule type" value="Genomic_DNA"/>
</dbReference>
<keyword evidence="3" id="KW-1185">Reference proteome</keyword>
<feature type="domain" description="Protein kinase" evidence="1">
    <location>
        <begin position="210"/>
        <end position="578"/>
    </location>
</feature>